<feature type="region of interest" description="Disordered" evidence="1">
    <location>
        <begin position="103"/>
        <end position="143"/>
    </location>
</feature>
<sequence length="143" mass="15947">ESLCQTMLTVLSLFPGMLESGLMQACNQWNEKKLSPTLAVTNFNSDLDEDEQFLEVRYQSSTPESSLSEVMGHMHNAALNLGASGDTDYTSLNINYEDVAKHTINANEPPESPSIPRDPFAFDKSSKHRASESRFWSEGTVRK</sequence>
<proteinExistence type="predicted"/>
<keyword evidence="2" id="KW-0732">Signal</keyword>
<feature type="non-terminal residue" evidence="3">
    <location>
        <position position="1"/>
    </location>
</feature>
<gene>
    <name evidence="3" type="primary">ORF40256</name>
</gene>
<evidence type="ECO:0000256" key="2">
    <source>
        <dbReference type="SAM" id="SignalP"/>
    </source>
</evidence>
<name>A0A0B6YX67_9EUPU</name>
<evidence type="ECO:0000256" key="1">
    <source>
        <dbReference type="SAM" id="MobiDB-lite"/>
    </source>
</evidence>
<feature type="signal peptide" evidence="2">
    <location>
        <begin position="1"/>
        <end position="20"/>
    </location>
</feature>
<organism evidence="3">
    <name type="scientific">Arion vulgaris</name>
    <dbReference type="NCBI Taxonomy" id="1028688"/>
    <lineage>
        <taxon>Eukaryota</taxon>
        <taxon>Metazoa</taxon>
        <taxon>Spiralia</taxon>
        <taxon>Lophotrochozoa</taxon>
        <taxon>Mollusca</taxon>
        <taxon>Gastropoda</taxon>
        <taxon>Heterobranchia</taxon>
        <taxon>Euthyneura</taxon>
        <taxon>Panpulmonata</taxon>
        <taxon>Eupulmonata</taxon>
        <taxon>Stylommatophora</taxon>
        <taxon>Helicina</taxon>
        <taxon>Arionoidea</taxon>
        <taxon>Arionidae</taxon>
        <taxon>Arion</taxon>
    </lineage>
</organism>
<dbReference type="EMBL" id="HACG01013872">
    <property type="protein sequence ID" value="CEK60737.1"/>
    <property type="molecule type" value="Transcribed_RNA"/>
</dbReference>
<evidence type="ECO:0000313" key="3">
    <source>
        <dbReference type="EMBL" id="CEK60737.1"/>
    </source>
</evidence>
<dbReference type="AlphaFoldDB" id="A0A0B6YX67"/>
<accession>A0A0B6YX67</accession>
<feature type="chain" id="PRO_5002112012" evidence="2">
    <location>
        <begin position="21"/>
        <end position="143"/>
    </location>
</feature>
<feature type="compositionally biased region" description="Basic and acidic residues" evidence="1">
    <location>
        <begin position="120"/>
        <end position="132"/>
    </location>
</feature>
<protein>
    <submittedName>
        <fullName evidence="3">Uncharacterized protein</fullName>
    </submittedName>
</protein>
<reference evidence="3" key="1">
    <citation type="submission" date="2014-12" db="EMBL/GenBank/DDBJ databases">
        <title>Insight into the proteome of Arion vulgaris.</title>
        <authorList>
            <person name="Aradska J."/>
            <person name="Bulat T."/>
            <person name="Smidak R."/>
            <person name="Sarate P."/>
            <person name="Gangsoo J."/>
            <person name="Sialana F."/>
            <person name="Bilban M."/>
            <person name="Lubec G."/>
        </authorList>
    </citation>
    <scope>NUCLEOTIDE SEQUENCE</scope>
    <source>
        <tissue evidence="3">Skin</tissue>
    </source>
</reference>